<sequence>MNPITLDDTQLAAVEELAGHFFSLEQIAAFLQLRPHHVTAEYLRQGELWQAYQKGTITAELEIRKAGRSLARQGSSPAQTLMLQLREQQRQTEPS</sequence>
<keyword evidence="2" id="KW-1185">Reference proteome</keyword>
<name>I0KBZ8_9BACT</name>
<organism evidence="1 2">
    <name type="scientific">Fibrella aestuarina BUZ 2</name>
    <dbReference type="NCBI Taxonomy" id="1166018"/>
    <lineage>
        <taxon>Bacteria</taxon>
        <taxon>Pseudomonadati</taxon>
        <taxon>Bacteroidota</taxon>
        <taxon>Cytophagia</taxon>
        <taxon>Cytophagales</taxon>
        <taxon>Spirosomataceae</taxon>
        <taxon>Fibrella</taxon>
    </lineage>
</organism>
<dbReference type="HOGENOM" id="CLU_2368687_0_0_10"/>
<dbReference type="AlphaFoldDB" id="I0KBZ8"/>
<proteinExistence type="predicted"/>
<gene>
    <name evidence="1" type="ORF">FAES_3644</name>
</gene>
<protein>
    <submittedName>
        <fullName evidence="1">Uncharacterized protein</fullName>
    </submittedName>
</protein>
<dbReference type="Proteomes" id="UP000011058">
    <property type="component" value="Chromosome"/>
</dbReference>
<accession>I0KBZ8</accession>
<dbReference type="KEGG" id="fae:FAES_3644"/>
<dbReference type="STRING" id="1166018.FAES_3644"/>
<reference evidence="1 2" key="1">
    <citation type="journal article" date="2012" name="J. Bacteriol.">
        <title>Genome Sequence of Fibrella aestuarina BUZ 2T, a Filamentous Marine Bacterium.</title>
        <authorList>
            <person name="Filippini M."/>
            <person name="Qi W."/>
            <person name="Blom J."/>
            <person name="Goesmann A."/>
            <person name="Smits T.H."/>
            <person name="Bagheri H.C."/>
        </authorList>
    </citation>
    <scope>NUCLEOTIDE SEQUENCE [LARGE SCALE GENOMIC DNA]</scope>
    <source>
        <strain evidence="2">BUZ 2T</strain>
    </source>
</reference>
<evidence type="ECO:0000313" key="1">
    <source>
        <dbReference type="EMBL" id="CCH01651.1"/>
    </source>
</evidence>
<dbReference type="RefSeq" id="WP_015332750.1">
    <property type="nucleotide sequence ID" value="NC_020054.1"/>
</dbReference>
<dbReference type="eggNOG" id="ENOG5033K2Y">
    <property type="taxonomic scope" value="Bacteria"/>
</dbReference>
<evidence type="ECO:0000313" key="2">
    <source>
        <dbReference type="Proteomes" id="UP000011058"/>
    </source>
</evidence>
<dbReference type="EMBL" id="HE796683">
    <property type="protein sequence ID" value="CCH01651.1"/>
    <property type="molecule type" value="Genomic_DNA"/>
</dbReference>